<reference evidence="2 3" key="1">
    <citation type="submission" date="2010-12" db="EMBL/GenBank/DDBJ databases">
        <title>Whole genome sequence of Anaerolinea thermophila UNI-1.</title>
        <authorList>
            <person name="Narita-Yamada S."/>
            <person name="Kishi E."/>
            <person name="Watanabe Y."/>
            <person name="Takasaki K."/>
            <person name="Ankai A."/>
            <person name="Oguchi A."/>
            <person name="Fukui S."/>
            <person name="Takahashi M."/>
            <person name="Yashiro I."/>
            <person name="Hosoyama A."/>
            <person name="Sekiguchi Y."/>
            <person name="Hanada S."/>
            <person name="Fujita N."/>
        </authorList>
    </citation>
    <scope>NUCLEOTIDE SEQUENCE [LARGE SCALE GENOMIC DNA]</scope>
    <source>
        <strain evidence="3">DSM 14523 / JCM 11388 / NBRC 100420 / UNI-1</strain>
    </source>
</reference>
<dbReference type="GO" id="GO:0004222">
    <property type="term" value="F:metalloendopeptidase activity"/>
    <property type="evidence" value="ECO:0007669"/>
    <property type="project" value="TreeGrafter"/>
</dbReference>
<dbReference type="InParanoid" id="E8N305"/>
<dbReference type="SUPFAM" id="SSF51261">
    <property type="entry name" value="Duplicated hybrid motif"/>
    <property type="match status" value="1"/>
</dbReference>
<dbReference type="OrthoDB" id="9806267at2"/>
<accession>E8N305</accession>
<dbReference type="AlphaFoldDB" id="E8N305"/>
<dbReference type="eggNOG" id="COG4991">
    <property type="taxonomic scope" value="Bacteria"/>
</dbReference>
<dbReference type="Pfam" id="PF08239">
    <property type="entry name" value="SH3_3"/>
    <property type="match status" value="4"/>
</dbReference>
<sequence>MSVLETRFDPLVHGFLFFEPSEEALELPLPYGGRLSLEKLVHGLAAGMTFAALDRFHAGVFFPLDQPSAALRVWLRDRQADCLTPQTVMEMLQLRLMEPSARRALLWRRASGTVRRQMQRGNPLALALVGVETCDFGVLMAYERRTDRELRWRVYNPALPDETLHLTVEALEEGIRLTAGERRWDGFLVLPYHPQPVPAFLQTRPAGFARASAEAVSEPAETGAAFEALEARAALAEPMPEGVEGAGALAEPAGADIRLRWPVDSRRINQYFGENPATYKPFGLPGHEGLDLYAPDGANIYAAADGVVEMAGHPSGHPYGLQIRLRHEVNGRVFRTIYAHLSKILVRQNDSVKAGDLIGLADNTGNSFGSHLHLTLKIEGARTPGYPAEIVDPLPYLEQMAPPPPAPTPVEPLPPESGIEVFTTAPLNLREQPNTQANVRAGIPAGERLMTLGDPAQIQARVGKEGQWLQVRTAGGTTGWVAAWYVQRVDQTQPPSDVVVYPVGAVNLRSGPGTGFDVIATLQPTDALTVLGTGDLARAKIGKQGEWLQVQTAQGQRGYVAAWLVHLTGQAPAPTGLVVYPLGALNVRARPALDANVLAVAVAGEALEVLGDRAEAQAKLGKQGEWLNVRTPQKFVGYVAAWLVVAQKPTQPTAPETLLLKASVDLNLRAQPTLNAPRVGGIRTGETFRVLETDLTAAGAKVGKTGEWIYGENPQGVRGWAAAWFLIPKEP</sequence>
<dbReference type="Pfam" id="PF01551">
    <property type="entry name" value="Peptidase_M23"/>
    <property type="match status" value="1"/>
</dbReference>
<name>E8N305_ANATU</name>
<dbReference type="PANTHER" id="PTHR21666:SF270">
    <property type="entry name" value="MUREIN HYDROLASE ACTIVATOR ENVC"/>
    <property type="match status" value="1"/>
</dbReference>
<dbReference type="InterPro" id="IPR050570">
    <property type="entry name" value="Cell_wall_metabolism_enzyme"/>
</dbReference>
<dbReference type="PANTHER" id="PTHR21666">
    <property type="entry name" value="PEPTIDASE-RELATED"/>
    <property type="match status" value="1"/>
</dbReference>
<evidence type="ECO:0000313" key="3">
    <source>
        <dbReference type="Proteomes" id="UP000008922"/>
    </source>
</evidence>
<proteinExistence type="predicted"/>
<protein>
    <submittedName>
        <fullName evidence="2">Peptidase M23 family protein</fullName>
    </submittedName>
</protein>
<dbReference type="SMART" id="SM00287">
    <property type="entry name" value="SH3b"/>
    <property type="match status" value="4"/>
</dbReference>
<dbReference type="KEGG" id="atm:ANT_31290"/>
<dbReference type="Proteomes" id="UP000008922">
    <property type="component" value="Chromosome"/>
</dbReference>
<evidence type="ECO:0000259" key="1">
    <source>
        <dbReference type="PROSITE" id="PS51781"/>
    </source>
</evidence>
<dbReference type="eggNOG" id="COG0739">
    <property type="taxonomic scope" value="Bacteria"/>
</dbReference>
<dbReference type="EMBL" id="AP012029">
    <property type="protein sequence ID" value="BAJ65155.1"/>
    <property type="molecule type" value="Genomic_DNA"/>
</dbReference>
<keyword evidence="3" id="KW-1185">Reference proteome</keyword>
<feature type="domain" description="SH3b" evidence="1">
    <location>
        <begin position="417"/>
        <end position="490"/>
    </location>
</feature>
<dbReference type="PROSITE" id="PS51781">
    <property type="entry name" value="SH3B"/>
    <property type="match status" value="3"/>
</dbReference>
<organism evidence="2 3">
    <name type="scientific">Anaerolinea thermophila (strain DSM 14523 / JCM 11388 / NBRC 100420 / UNI-1)</name>
    <dbReference type="NCBI Taxonomy" id="926569"/>
    <lineage>
        <taxon>Bacteria</taxon>
        <taxon>Bacillati</taxon>
        <taxon>Chloroflexota</taxon>
        <taxon>Anaerolineae</taxon>
        <taxon>Anaerolineales</taxon>
        <taxon>Anaerolineaceae</taxon>
        <taxon>Anaerolinea</taxon>
    </lineage>
</organism>
<dbReference type="Gene3D" id="2.30.30.40">
    <property type="entry name" value="SH3 Domains"/>
    <property type="match status" value="4"/>
</dbReference>
<dbReference type="STRING" id="926569.ANT_31290"/>
<gene>
    <name evidence="2" type="ordered locus">ANT_31290</name>
</gene>
<dbReference type="InterPro" id="IPR016047">
    <property type="entry name" value="M23ase_b-sheet_dom"/>
</dbReference>
<evidence type="ECO:0000313" key="2">
    <source>
        <dbReference type="EMBL" id="BAJ65155.1"/>
    </source>
</evidence>
<feature type="domain" description="SH3b" evidence="1">
    <location>
        <begin position="494"/>
        <end position="569"/>
    </location>
</feature>
<dbReference type="CDD" id="cd12797">
    <property type="entry name" value="M23_peptidase"/>
    <property type="match status" value="1"/>
</dbReference>
<dbReference type="HOGENOM" id="CLU_378858_0_0_0"/>
<dbReference type="InterPro" id="IPR011055">
    <property type="entry name" value="Dup_hybrid_motif"/>
</dbReference>
<dbReference type="Gene3D" id="2.70.70.10">
    <property type="entry name" value="Glucose Permease (Domain IIA)"/>
    <property type="match status" value="1"/>
</dbReference>
<dbReference type="RefSeq" id="WP_013561496.1">
    <property type="nucleotide sequence ID" value="NC_014960.1"/>
</dbReference>
<feature type="domain" description="SH3b" evidence="1">
    <location>
        <begin position="655"/>
        <end position="730"/>
    </location>
</feature>
<dbReference type="InterPro" id="IPR003646">
    <property type="entry name" value="SH3-like_bac-type"/>
</dbReference>